<proteinExistence type="predicted"/>
<protein>
    <submittedName>
        <fullName evidence="2">Uncharacterized protein</fullName>
    </submittedName>
</protein>
<dbReference type="EMBL" id="JABXBU010002231">
    <property type="protein sequence ID" value="KAF8763371.1"/>
    <property type="molecule type" value="Genomic_DNA"/>
</dbReference>
<dbReference type="Proteomes" id="UP000807504">
    <property type="component" value="Unassembled WGS sequence"/>
</dbReference>
<dbReference type="InterPro" id="IPR038542">
    <property type="entry name" value="Spidroin_C_sf"/>
</dbReference>
<dbReference type="Gene3D" id="1.10.10.1350">
    <property type="entry name" value="Spidroin domain, C-terminal domain"/>
    <property type="match status" value="1"/>
</dbReference>
<dbReference type="AlphaFoldDB" id="A0A8T0E093"/>
<reference evidence="2" key="2">
    <citation type="submission" date="2020-06" db="EMBL/GenBank/DDBJ databases">
        <authorList>
            <person name="Sheffer M."/>
        </authorList>
    </citation>
    <scope>NUCLEOTIDE SEQUENCE</scope>
</reference>
<feature type="compositionally biased region" description="Gly residues" evidence="1">
    <location>
        <begin position="32"/>
        <end position="41"/>
    </location>
</feature>
<name>A0A8T0E093_ARGBR</name>
<organism evidence="2 3">
    <name type="scientific">Argiope bruennichi</name>
    <name type="common">Wasp spider</name>
    <name type="synonym">Aranea bruennichi</name>
    <dbReference type="NCBI Taxonomy" id="94029"/>
    <lineage>
        <taxon>Eukaryota</taxon>
        <taxon>Metazoa</taxon>
        <taxon>Ecdysozoa</taxon>
        <taxon>Arthropoda</taxon>
        <taxon>Chelicerata</taxon>
        <taxon>Arachnida</taxon>
        <taxon>Araneae</taxon>
        <taxon>Araneomorphae</taxon>
        <taxon>Entelegynae</taxon>
        <taxon>Araneoidea</taxon>
        <taxon>Araneidae</taxon>
        <taxon>Argiope</taxon>
    </lineage>
</organism>
<feature type="compositionally biased region" description="Low complexity" evidence="1">
    <location>
        <begin position="42"/>
        <end position="54"/>
    </location>
</feature>
<evidence type="ECO:0000313" key="2">
    <source>
        <dbReference type="EMBL" id="KAF8763371.1"/>
    </source>
</evidence>
<gene>
    <name evidence="2" type="ORF">HNY73_021559</name>
</gene>
<comment type="caution">
    <text evidence="2">The sequence shown here is derived from an EMBL/GenBank/DDBJ whole genome shotgun (WGS) entry which is preliminary data.</text>
</comment>
<evidence type="ECO:0000256" key="1">
    <source>
        <dbReference type="SAM" id="MobiDB-lite"/>
    </source>
</evidence>
<accession>A0A8T0E093</accession>
<feature type="region of interest" description="Disordered" evidence="1">
    <location>
        <begin position="32"/>
        <end position="54"/>
    </location>
</feature>
<evidence type="ECO:0000313" key="3">
    <source>
        <dbReference type="Proteomes" id="UP000807504"/>
    </source>
</evidence>
<reference evidence="2" key="1">
    <citation type="journal article" date="2020" name="bioRxiv">
        <title>Chromosome-level reference genome of the European wasp spider Argiope bruennichi: a resource for studies on range expansion and evolutionary adaptation.</title>
        <authorList>
            <person name="Sheffer M.M."/>
            <person name="Hoppe A."/>
            <person name="Krehenwinkel H."/>
            <person name="Uhl G."/>
            <person name="Kuss A.W."/>
            <person name="Jensen L."/>
            <person name="Jensen C."/>
            <person name="Gillespie R.G."/>
            <person name="Hoff K.J."/>
            <person name="Prost S."/>
        </authorList>
    </citation>
    <scope>NUCLEOTIDE SEQUENCE</scope>
</reference>
<sequence>MDIVSLRREPRLFDAFVPTSVGADISLGDSGGQYPDGGQFGPAGSPSDSSSGAGRHQIYNRMLLPIGSSSGEYVRPLVQQLYPRLQSFFAKPGASNLFFKLLLTGITNKAAQYGVMIPKDAADNDIVSLSANLGSIPSVPTSVGADISLGRIRRQDPDGGQFFLDGRSPSDLTVRRVKNSGMSSDKATIESLMELIAAFVNVLGSSSPDPTKSTALGSSIQVTTNLAAALS</sequence>
<keyword evidence="3" id="KW-1185">Reference proteome</keyword>